<dbReference type="Gramene" id="LPERR05G16520.1">
    <property type="protein sequence ID" value="LPERR05G16520.1"/>
    <property type="gene ID" value="LPERR05G16520"/>
</dbReference>
<accession>A0A0D9WHV5</accession>
<dbReference type="AlphaFoldDB" id="A0A0D9WHV5"/>
<dbReference type="HOGENOM" id="CLU_1995906_0_0_1"/>
<evidence type="ECO:0000256" key="1">
    <source>
        <dbReference type="SAM" id="MobiDB-lite"/>
    </source>
</evidence>
<dbReference type="EnsemblPlants" id="LPERR05G16520.1">
    <property type="protein sequence ID" value="LPERR05G16520.1"/>
    <property type="gene ID" value="LPERR05G16520"/>
</dbReference>
<keyword evidence="2" id="KW-0812">Transmembrane</keyword>
<name>A0A0D9WHV5_9ORYZ</name>
<feature type="region of interest" description="Disordered" evidence="1">
    <location>
        <begin position="1"/>
        <end position="38"/>
    </location>
</feature>
<dbReference type="Proteomes" id="UP000032180">
    <property type="component" value="Chromosome 5"/>
</dbReference>
<feature type="transmembrane region" description="Helical" evidence="2">
    <location>
        <begin position="46"/>
        <end position="62"/>
    </location>
</feature>
<organism evidence="3 4">
    <name type="scientific">Leersia perrieri</name>
    <dbReference type="NCBI Taxonomy" id="77586"/>
    <lineage>
        <taxon>Eukaryota</taxon>
        <taxon>Viridiplantae</taxon>
        <taxon>Streptophyta</taxon>
        <taxon>Embryophyta</taxon>
        <taxon>Tracheophyta</taxon>
        <taxon>Spermatophyta</taxon>
        <taxon>Magnoliopsida</taxon>
        <taxon>Liliopsida</taxon>
        <taxon>Poales</taxon>
        <taxon>Poaceae</taxon>
        <taxon>BOP clade</taxon>
        <taxon>Oryzoideae</taxon>
        <taxon>Oryzeae</taxon>
        <taxon>Oryzinae</taxon>
        <taxon>Leersia</taxon>
    </lineage>
</organism>
<feature type="compositionally biased region" description="Polar residues" evidence="1">
    <location>
        <begin position="20"/>
        <end position="33"/>
    </location>
</feature>
<feature type="region of interest" description="Disordered" evidence="1">
    <location>
        <begin position="61"/>
        <end position="86"/>
    </location>
</feature>
<reference evidence="4" key="2">
    <citation type="submission" date="2013-12" db="EMBL/GenBank/DDBJ databases">
        <authorList>
            <person name="Yu Y."/>
            <person name="Lee S."/>
            <person name="de Baynast K."/>
            <person name="Wissotski M."/>
            <person name="Liu L."/>
            <person name="Talag J."/>
            <person name="Goicoechea J."/>
            <person name="Angelova A."/>
            <person name="Jetty R."/>
            <person name="Kudrna D."/>
            <person name="Golser W."/>
            <person name="Rivera L."/>
            <person name="Zhang J."/>
            <person name="Wing R."/>
        </authorList>
    </citation>
    <scope>NUCLEOTIDE SEQUENCE</scope>
</reference>
<evidence type="ECO:0000313" key="4">
    <source>
        <dbReference type="Proteomes" id="UP000032180"/>
    </source>
</evidence>
<sequence length="125" mass="14873">MQHRQEHKRHNLKNQKQHRNVQLDSELKLSSTDPAAARSHHNHNHVLFFYIVLVPLLCPAFSSPQRPPAPRHRQQSQRRGRRLDRRLRQKDVWCKTQWEEAWPRRTNREVVAKESGGIGGGERQR</sequence>
<protein>
    <submittedName>
        <fullName evidence="3">Uncharacterized protein</fullName>
    </submittedName>
</protein>
<reference evidence="3" key="3">
    <citation type="submission" date="2015-04" db="UniProtKB">
        <authorList>
            <consortium name="EnsemblPlants"/>
        </authorList>
    </citation>
    <scope>IDENTIFICATION</scope>
</reference>
<feature type="compositionally biased region" description="Basic residues" evidence="1">
    <location>
        <begin position="1"/>
        <end position="19"/>
    </location>
</feature>
<evidence type="ECO:0000313" key="3">
    <source>
        <dbReference type="EnsemblPlants" id="LPERR05G16520.1"/>
    </source>
</evidence>
<feature type="region of interest" description="Disordered" evidence="1">
    <location>
        <begin position="105"/>
        <end position="125"/>
    </location>
</feature>
<reference evidence="3 4" key="1">
    <citation type="submission" date="2012-08" db="EMBL/GenBank/DDBJ databases">
        <title>Oryza genome evolution.</title>
        <authorList>
            <person name="Wing R.A."/>
        </authorList>
    </citation>
    <scope>NUCLEOTIDE SEQUENCE</scope>
</reference>
<feature type="compositionally biased region" description="Basic residues" evidence="1">
    <location>
        <begin position="69"/>
        <end position="86"/>
    </location>
</feature>
<evidence type="ECO:0000256" key="2">
    <source>
        <dbReference type="SAM" id="Phobius"/>
    </source>
</evidence>
<feature type="compositionally biased region" description="Gly residues" evidence="1">
    <location>
        <begin position="116"/>
        <end position="125"/>
    </location>
</feature>
<proteinExistence type="predicted"/>
<keyword evidence="4" id="KW-1185">Reference proteome</keyword>
<keyword evidence="2" id="KW-1133">Transmembrane helix</keyword>
<keyword evidence="2" id="KW-0472">Membrane</keyword>